<name>A0AAV4SPG0_9ARAC</name>
<protein>
    <submittedName>
        <fullName evidence="1">Uncharacterized protein</fullName>
    </submittedName>
</protein>
<gene>
    <name evidence="1" type="ORF">CDAR_197051</name>
</gene>
<evidence type="ECO:0000313" key="1">
    <source>
        <dbReference type="EMBL" id="GIY35091.1"/>
    </source>
</evidence>
<organism evidence="1 2">
    <name type="scientific">Caerostris darwini</name>
    <dbReference type="NCBI Taxonomy" id="1538125"/>
    <lineage>
        <taxon>Eukaryota</taxon>
        <taxon>Metazoa</taxon>
        <taxon>Ecdysozoa</taxon>
        <taxon>Arthropoda</taxon>
        <taxon>Chelicerata</taxon>
        <taxon>Arachnida</taxon>
        <taxon>Araneae</taxon>
        <taxon>Araneomorphae</taxon>
        <taxon>Entelegynae</taxon>
        <taxon>Araneoidea</taxon>
        <taxon>Araneidae</taxon>
        <taxon>Caerostris</taxon>
    </lineage>
</organism>
<comment type="caution">
    <text evidence="1">The sequence shown here is derived from an EMBL/GenBank/DDBJ whole genome shotgun (WGS) entry which is preliminary data.</text>
</comment>
<proteinExistence type="predicted"/>
<dbReference type="AlphaFoldDB" id="A0AAV4SPG0"/>
<keyword evidence="2" id="KW-1185">Reference proteome</keyword>
<sequence length="78" mass="8858">MLIIETVLQGENVSVDVAVILLSLHFLKNLRYKSEYPAMNVTVHPPDFEEIFINCRLPSTYTRDCEKTCVQDASTPLS</sequence>
<dbReference type="EMBL" id="BPLQ01008134">
    <property type="protein sequence ID" value="GIY35091.1"/>
    <property type="molecule type" value="Genomic_DNA"/>
</dbReference>
<dbReference type="Proteomes" id="UP001054837">
    <property type="component" value="Unassembled WGS sequence"/>
</dbReference>
<accession>A0AAV4SPG0</accession>
<reference evidence="1 2" key="1">
    <citation type="submission" date="2021-06" db="EMBL/GenBank/DDBJ databases">
        <title>Caerostris darwini draft genome.</title>
        <authorList>
            <person name="Kono N."/>
            <person name="Arakawa K."/>
        </authorList>
    </citation>
    <scope>NUCLEOTIDE SEQUENCE [LARGE SCALE GENOMIC DNA]</scope>
</reference>
<evidence type="ECO:0000313" key="2">
    <source>
        <dbReference type="Proteomes" id="UP001054837"/>
    </source>
</evidence>